<protein>
    <recommendedName>
        <fullName evidence="4">Aspartyl protease</fullName>
    </recommendedName>
</protein>
<reference evidence="2 3" key="1">
    <citation type="submission" date="2021-03" db="EMBL/GenBank/DDBJ databases">
        <title>Complete Genome Sequences of Two Lysobacter Strains Isolated from Sea Water (Lysobacter caseinilyticus) and Soil (Lysobacter helvus) in South Korea.</title>
        <authorList>
            <person name="Watanabe Y."/>
            <person name="Arakawa K."/>
        </authorList>
    </citation>
    <scope>NUCLEOTIDE SEQUENCE [LARGE SCALE GENOMIC DNA]</scope>
    <source>
        <strain evidence="2 3">KVB24</strain>
    </source>
</reference>
<proteinExistence type="predicted"/>
<evidence type="ECO:0000313" key="3">
    <source>
        <dbReference type="Proteomes" id="UP000681317"/>
    </source>
</evidence>
<evidence type="ECO:0008006" key="4">
    <source>
        <dbReference type="Google" id="ProtNLM"/>
    </source>
</evidence>
<sequence length="305" mass="31552">MRLLPWCSLVCLGVLMPAIAQTQSVAATPPPAVTAAPVATLTLEPFRRSVAVRVDANGTKGLFAFDTAGGHSIASPEFAAAAGCKPWGELGGFTMTGTKLAMPRCDGLQFDVDGHRLTAPVAGVMQVAPLIAKDAPPIAGLLALDVFAGQTITIDFAGGKLYIESPASAAQRIVGARELPVRLSHEVQGLALAVNLEVPTPQGIARFELDSGNGGTLLVSRAYAKLFGLDPQAKAPTPGTIPIAPGIAAKGLVFVTDMNIDGNLGMPFLKDWIVTLDLAAGRMWLQPTRATPPPEMGVPPALPAK</sequence>
<evidence type="ECO:0000256" key="1">
    <source>
        <dbReference type="SAM" id="SignalP"/>
    </source>
</evidence>
<evidence type="ECO:0000313" key="2">
    <source>
        <dbReference type="EMBL" id="BCT91159.1"/>
    </source>
</evidence>
<dbReference type="Gene3D" id="2.40.70.10">
    <property type="entry name" value="Acid Proteases"/>
    <property type="match status" value="1"/>
</dbReference>
<dbReference type="InterPro" id="IPR021109">
    <property type="entry name" value="Peptidase_aspartic_dom_sf"/>
</dbReference>
<dbReference type="RefSeq" id="WP_213435186.1">
    <property type="nucleotide sequence ID" value="NZ_AP024545.1"/>
</dbReference>
<keyword evidence="3" id="KW-1185">Reference proteome</keyword>
<organism evidence="2 3">
    <name type="scientific">Noviluteimonas caseinilytica</name>
    <dbReference type="NCBI Taxonomy" id="2675101"/>
    <lineage>
        <taxon>Bacteria</taxon>
        <taxon>Pseudomonadati</taxon>
        <taxon>Pseudomonadota</taxon>
        <taxon>Gammaproteobacteria</taxon>
        <taxon>Lysobacterales</taxon>
        <taxon>Lysobacteraceae</taxon>
        <taxon>Noviluteimonas</taxon>
    </lineage>
</organism>
<feature type="chain" id="PRO_5046966175" description="Aspartyl protease" evidence="1">
    <location>
        <begin position="27"/>
        <end position="305"/>
    </location>
</feature>
<feature type="signal peptide" evidence="1">
    <location>
        <begin position="1"/>
        <end position="26"/>
    </location>
</feature>
<gene>
    <name evidence="2" type="ORF">LYSCAS_01830</name>
</gene>
<dbReference type="Proteomes" id="UP000681317">
    <property type="component" value="Chromosome"/>
</dbReference>
<keyword evidence="1" id="KW-0732">Signal</keyword>
<dbReference type="EMBL" id="AP024545">
    <property type="protein sequence ID" value="BCT91159.1"/>
    <property type="molecule type" value="Genomic_DNA"/>
</dbReference>
<name>A0ABM7Q1V1_9GAMM</name>
<accession>A0ABM7Q1V1</accession>